<dbReference type="Gene3D" id="2.20.25.10">
    <property type="match status" value="1"/>
</dbReference>
<dbReference type="Gene3D" id="3.30.300.20">
    <property type="match status" value="1"/>
</dbReference>
<dbReference type="InterPro" id="IPR003718">
    <property type="entry name" value="OsmC/Ohr_fam"/>
</dbReference>
<keyword evidence="3" id="KW-1185">Reference proteome</keyword>
<dbReference type="PANTHER" id="PTHR33797:SF2">
    <property type="entry name" value="ORGANIC HYDROPEROXIDE RESISTANCE PROTEIN-LIKE"/>
    <property type="match status" value="1"/>
</dbReference>
<dbReference type="NCBIfam" id="TIGR03561">
    <property type="entry name" value="organ_hyd_perox"/>
    <property type="match status" value="1"/>
</dbReference>
<evidence type="ECO:0000256" key="1">
    <source>
        <dbReference type="ARBA" id="ARBA00007378"/>
    </source>
</evidence>
<accession>A0ABN1BML8</accession>
<dbReference type="SUPFAM" id="SSF82784">
    <property type="entry name" value="OsmC-like"/>
    <property type="match status" value="1"/>
</dbReference>
<dbReference type="InterPro" id="IPR036102">
    <property type="entry name" value="OsmC/Ohrsf"/>
</dbReference>
<sequence>MTEAATASDSRLIYTATSDVSGGRSGQAVVGRDRLTVTLRPPQSRTEGADPEELFAAGYASCFLSALQSVARRDGVTIGTPQARAHVGLHAETTGGYHLSVLLQLHLPGTDDATAERLIHAAHATCPYSRAVAGNVQVDLELHRDPLL</sequence>
<dbReference type="Pfam" id="PF02566">
    <property type="entry name" value="OsmC"/>
    <property type="match status" value="1"/>
</dbReference>
<organism evidence="2 3">
    <name type="scientific">Deinococcus depolymerans</name>
    <dbReference type="NCBI Taxonomy" id="392408"/>
    <lineage>
        <taxon>Bacteria</taxon>
        <taxon>Thermotogati</taxon>
        <taxon>Deinococcota</taxon>
        <taxon>Deinococci</taxon>
        <taxon>Deinococcales</taxon>
        <taxon>Deinococcaceae</taxon>
        <taxon>Deinococcus</taxon>
    </lineage>
</organism>
<dbReference type="PANTHER" id="PTHR33797">
    <property type="entry name" value="ORGANIC HYDROPEROXIDE RESISTANCE PROTEIN-LIKE"/>
    <property type="match status" value="1"/>
</dbReference>
<comment type="similarity">
    <text evidence="1">Belongs to the OsmC/Ohr family.</text>
</comment>
<evidence type="ECO:0000313" key="2">
    <source>
        <dbReference type="EMBL" id="GAA0501312.1"/>
    </source>
</evidence>
<proteinExistence type="inferred from homology"/>
<evidence type="ECO:0000313" key="3">
    <source>
        <dbReference type="Proteomes" id="UP001500191"/>
    </source>
</evidence>
<dbReference type="EMBL" id="BAAADB010000004">
    <property type="protein sequence ID" value="GAA0501312.1"/>
    <property type="molecule type" value="Genomic_DNA"/>
</dbReference>
<reference evidence="2 3" key="1">
    <citation type="journal article" date="2019" name="Int. J. Syst. Evol. Microbiol.">
        <title>The Global Catalogue of Microorganisms (GCM) 10K type strain sequencing project: providing services to taxonomists for standard genome sequencing and annotation.</title>
        <authorList>
            <consortium name="The Broad Institute Genomics Platform"/>
            <consortium name="The Broad Institute Genome Sequencing Center for Infectious Disease"/>
            <person name="Wu L."/>
            <person name="Ma J."/>
        </authorList>
    </citation>
    <scope>NUCLEOTIDE SEQUENCE [LARGE SCALE GENOMIC DNA]</scope>
    <source>
        <strain evidence="2 3">JCM 14368</strain>
    </source>
</reference>
<protein>
    <submittedName>
        <fullName evidence="2">Organic hydroperoxide resistance protein</fullName>
    </submittedName>
</protein>
<dbReference type="RefSeq" id="WP_343755906.1">
    <property type="nucleotide sequence ID" value="NZ_BAAADB010000004.1"/>
</dbReference>
<dbReference type="Proteomes" id="UP001500191">
    <property type="component" value="Unassembled WGS sequence"/>
</dbReference>
<gene>
    <name evidence="2" type="ORF">GCM10008937_05960</name>
</gene>
<dbReference type="InterPro" id="IPR019953">
    <property type="entry name" value="OHR"/>
</dbReference>
<dbReference type="InterPro" id="IPR015946">
    <property type="entry name" value="KH_dom-like_a/b"/>
</dbReference>
<name>A0ABN1BML8_9DEIO</name>
<comment type="caution">
    <text evidence="2">The sequence shown here is derived from an EMBL/GenBank/DDBJ whole genome shotgun (WGS) entry which is preliminary data.</text>
</comment>